<evidence type="ECO:0000259" key="8">
    <source>
        <dbReference type="Pfam" id="PF17766"/>
    </source>
</evidence>
<dbReference type="PROSITE" id="PS51892">
    <property type="entry name" value="SUBTILASE"/>
    <property type="match status" value="1"/>
</dbReference>
<keyword evidence="2" id="KW-0645">Protease</keyword>
<dbReference type="GO" id="GO:0004252">
    <property type="term" value="F:serine-type endopeptidase activity"/>
    <property type="evidence" value="ECO:0007669"/>
    <property type="project" value="InterPro"/>
</dbReference>
<evidence type="ECO:0000256" key="3">
    <source>
        <dbReference type="ARBA" id="ARBA00022729"/>
    </source>
</evidence>
<dbReference type="Pfam" id="PF00082">
    <property type="entry name" value="Peptidase_S8"/>
    <property type="match status" value="1"/>
</dbReference>
<dbReference type="InterPro" id="IPR041469">
    <property type="entry name" value="Subtilisin-like_FN3"/>
</dbReference>
<dbReference type="EMBL" id="CM018034">
    <property type="protein sequence ID" value="KAA8544119.1"/>
    <property type="molecule type" value="Genomic_DNA"/>
</dbReference>
<dbReference type="AlphaFoldDB" id="A0A5J5BML0"/>
<dbReference type="Proteomes" id="UP000325577">
    <property type="component" value="Linkage Group LG11"/>
</dbReference>
<dbReference type="GO" id="GO:0006508">
    <property type="term" value="P:proteolysis"/>
    <property type="evidence" value="ECO:0007669"/>
    <property type="project" value="UniProtKB-KW"/>
</dbReference>
<reference evidence="9 10" key="1">
    <citation type="submission" date="2019-09" db="EMBL/GenBank/DDBJ databases">
        <title>A chromosome-level genome assembly of the Chinese tupelo Nyssa sinensis.</title>
        <authorList>
            <person name="Yang X."/>
            <person name="Kang M."/>
            <person name="Yang Y."/>
            <person name="Xiong H."/>
            <person name="Wang M."/>
            <person name="Zhang Z."/>
            <person name="Wang Z."/>
            <person name="Wu H."/>
            <person name="Ma T."/>
            <person name="Liu J."/>
            <person name="Xi Z."/>
        </authorList>
    </citation>
    <scope>NUCLEOTIDE SEQUENCE [LARGE SCALE GENOMIC DNA]</scope>
    <source>
        <strain evidence="9">J267</strain>
        <tissue evidence="9">Leaf</tissue>
    </source>
</reference>
<comment type="similarity">
    <text evidence="1 6">Belongs to the peptidase S8 family.</text>
</comment>
<dbReference type="InterPro" id="IPR000209">
    <property type="entry name" value="Peptidase_S8/S53_dom"/>
</dbReference>
<dbReference type="Pfam" id="PF17766">
    <property type="entry name" value="fn3_6"/>
    <property type="match status" value="1"/>
</dbReference>
<evidence type="ECO:0000256" key="4">
    <source>
        <dbReference type="ARBA" id="ARBA00022801"/>
    </source>
</evidence>
<feature type="domain" description="Peptidase S8/S53" evidence="7">
    <location>
        <begin position="1"/>
        <end position="38"/>
    </location>
</feature>
<proteinExistence type="inferred from homology"/>
<feature type="domain" description="Subtilisin-like protease fibronectin type-III" evidence="8">
    <location>
        <begin position="64"/>
        <end position="162"/>
    </location>
</feature>
<dbReference type="InterPro" id="IPR036852">
    <property type="entry name" value="Peptidase_S8/S53_dom_sf"/>
</dbReference>
<dbReference type="PANTHER" id="PTHR10795">
    <property type="entry name" value="PROPROTEIN CONVERTASE SUBTILISIN/KEXIN"/>
    <property type="match status" value="1"/>
</dbReference>
<keyword evidence="3" id="KW-0732">Signal</keyword>
<gene>
    <name evidence="9" type="ORF">F0562_022131</name>
</gene>
<keyword evidence="5" id="KW-0720">Serine protease</keyword>
<accession>A0A5J5BML0</accession>
<dbReference type="FunFam" id="2.60.40.2310:FF:000001">
    <property type="entry name" value="Subtilisin-like protease SBT1.5"/>
    <property type="match status" value="1"/>
</dbReference>
<evidence type="ECO:0008006" key="11">
    <source>
        <dbReference type="Google" id="ProtNLM"/>
    </source>
</evidence>
<evidence type="ECO:0000256" key="5">
    <source>
        <dbReference type="ARBA" id="ARBA00022825"/>
    </source>
</evidence>
<evidence type="ECO:0000259" key="7">
    <source>
        <dbReference type="Pfam" id="PF00082"/>
    </source>
</evidence>
<evidence type="ECO:0000313" key="10">
    <source>
        <dbReference type="Proteomes" id="UP000325577"/>
    </source>
</evidence>
<evidence type="ECO:0000256" key="6">
    <source>
        <dbReference type="PROSITE-ProRule" id="PRU01240"/>
    </source>
</evidence>
<evidence type="ECO:0000256" key="2">
    <source>
        <dbReference type="ARBA" id="ARBA00022670"/>
    </source>
</evidence>
<keyword evidence="10" id="KW-1185">Reference proteome</keyword>
<keyword evidence="4" id="KW-0378">Hydrolase</keyword>
<dbReference type="SUPFAM" id="SSF52743">
    <property type="entry name" value="Subtilisin-like"/>
    <property type="match status" value="1"/>
</dbReference>
<evidence type="ECO:0000313" key="9">
    <source>
        <dbReference type="EMBL" id="KAA8544119.1"/>
    </source>
</evidence>
<dbReference type="OrthoDB" id="4803627at2759"/>
<dbReference type="Gene3D" id="2.60.40.2310">
    <property type="match status" value="1"/>
</dbReference>
<name>A0A5J5BML0_9ASTE</name>
<dbReference type="Gene3D" id="3.40.50.200">
    <property type="entry name" value="Peptidase S8/S53 domain"/>
    <property type="match status" value="1"/>
</dbReference>
<sequence length="164" mass="17742">MSGASMACPHVTGAAAYIKSYHPTWSPSAIKSALMTTGYRGKSLKLVTGDNSICSESTKTTAWDLNYPSFALYTPPLKSFTTIFHRTVTNVGTPVSIYKANVTAPPGLKIVVEPSILTFKSLRQRLSFAVTVEGRIQGANTIISASLVWYDGVYQVRSPIVVYS</sequence>
<dbReference type="InterPro" id="IPR045051">
    <property type="entry name" value="SBT"/>
</dbReference>
<evidence type="ECO:0000256" key="1">
    <source>
        <dbReference type="ARBA" id="ARBA00011073"/>
    </source>
</evidence>
<comment type="caution">
    <text evidence="6">Lacks conserved residue(s) required for the propagation of feature annotation.</text>
</comment>
<organism evidence="9 10">
    <name type="scientific">Nyssa sinensis</name>
    <dbReference type="NCBI Taxonomy" id="561372"/>
    <lineage>
        <taxon>Eukaryota</taxon>
        <taxon>Viridiplantae</taxon>
        <taxon>Streptophyta</taxon>
        <taxon>Embryophyta</taxon>
        <taxon>Tracheophyta</taxon>
        <taxon>Spermatophyta</taxon>
        <taxon>Magnoliopsida</taxon>
        <taxon>eudicotyledons</taxon>
        <taxon>Gunneridae</taxon>
        <taxon>Pentapetalae</taxon>
        <taxon>asterids</taxon>
        <taxon>Cornales</taxon>
        <taxon>Nyssaceae</taxon>
        <taxon>Nyssa</taxon>
    </lineage>
</organism>
<protein>
    <recommendedName>
        <fullName evidence="11">Subtilisin-like protease fibronectin type-III domain-containing protein</fullName>
    </recommendedName>
</protein>